<evidence type="ECO:0000256" key="2">
    <source>
        <dbReference type="ARBA" id="ARBA00035112"/>
    </source>
</evidence>
<evidence type="ECO:0000256" key="1">
    <source>
        <dbReference type="ARBA" id="ARBA00004685"/>
    </source>
</evidence>
<dbReference type="PANTHER" id="PTHR33365">
    <property type="entry name" value="YALI0B05434P"/>
    <property type="match status" value="1"/>
</dbReference>
<keyword evidence="4" id="KW-1185">Reference proteome</keyword>
<dbReference type="AlphaFoldDB" id="A0A9W4UNF4"/>
<comment type="caution">
    <text evidence="3">The sequence shown here is derived from an EMBL/GenBank/DDBJ whole genome shotgun (WGS) entry which is preliminary data.</text>
</comment>
<protein>
    <submittedName>
        <fullName evidence="3">Uncharacterized protein</fullName>
    </submittedName>
</protein>
<proteinExistence type="inferred from homology"/>
<reference evidence="3" key="1">
    <citation type="submission" date="2023-01" db="EMBL/GenBank/DDBJ databases">
        <authorList>
            <person name="Van Ghelder C."/>
            <person name="Rancurel C."/>
        </authorList>
    </citation>
    <scope>NUCLEOTIDE SEQUENCE</scope>
    <source>
        <strain evidence="3">CNCM I-4278</strain>
    </source>
</reference>
<comment type="similarity">
    <text evidence="2">Belongs to the ustYa family.</text>
</comment>
<dbReference type="Proteomes" id="UP001152607">
    <property type="component" value="Unassembled WGS sequence"/>
</dbReference>
<evidence type="ECO:0000313" key="3">
    <source>
        <dbReference type="EMBL" id="CAI6339175.1"/>
    </source>
</evidence>
<gene>
    <name evidence="3" type="ORF">PDIGIT_LOCUS12322</name>
</gene>
<comment type="pathway">
    <text evidence="1">Mycotoxin biosynthesis.</text>
</comment>
<dbReference type="PANTHER" id="PTHR33365:SF4">
    <property type="entry name" value="CYCLOCHLOROTINE BIOSYNTHESIS PROTEIN O"/>
    <property type="match status" value="1"/>
</dbReference>
<dbReference type="EMBL" id="CAOQHR010000009">
    <property type="protein sequence ID" value="CAI6339175.1"/>
    <property type="molecule type" value="Genomic_DNA"/>
</dbReference>
<dbReference type="GO" id="GO:0043386">
    <property type="term" value="P:mycotoxin biosynthetic process"/>
    <property type="evidence" value="ECO:0007669"/>
    <property type="project" value="InterPro"/>
</dbReference>
<organism evidence="3 4">
    <name type="scientific">Periconia digitata</name>
    <dbReference type="NCBI Taxonomy" id="1303443"/>
    <lineage>
        <taxon>Eukaryota</taxon>
        <taxon>Fungi</taxon>
        <taxon>Dikarya</taxon>
        <taxon>Ascomycota</taxon>
        <taxon>Pezizomycotina</taxon>
        <taxon>Dothideomycetes</taxon>
        <taxon>Pleosporomycetidae</taxon>
        <taxon>Pleosporales</taxon>
        <taxon>Massarineae</taxon>
        <taxon>Periconiaceae</taxon>
        <taxon>Periconia</taxon>
    </lineage>
</organism>
<dbReference type="Pfam" id="PF11807">
    <property type="entry name" value="UstYa"/>
    <property type="match status" value="1"/>
</dbReference>
<name>A0A9W4UNF4_9PLEO</name>
<dbReference type="InterPro" id="IPR021765">
    <property type="entry name" value="UstYa-like"/>
</dbReference>
<sequence length="94" mass="10986">MGQYPHLYDRPSICNLIIIPDHCLEALRVSLMCTANLGVYTFRWDSDPDRPLPKSNAERRCVDWDSLEQWAWSRKTDLKPTLLRETGQAEVIHM</sequence>
<dbReference type="OrthoDB" id="3687641at2759"/>
<evidence type="ECO:0000313" key="4">
    <source>
        <dbReference type="Proteomes" id="UP001152607"/>
    </source>
</evidence>
<accession>A0A9W4UNF4</accession>